<keyword evidence="7" id="KW-0732">Signal</keyword>
<dbReference type="PANTHER" id="PTHR12613:SF0">
    <property type="entry name" value="ERO1-LIKE PROTEIN"/>
    <property type="match status" value="1"/>
</dbReference>
<dbReference type="GO" id="GO:0005789">
    <property type="term" value="C:endoplasmic reticulum membrane"/>
    <property type="evidence" value="ECO:0007669"/>
    <property type="project" value="UniProtKB-SubCell"/>
</dbReference>
<evidence type="ECO:0000313" key="17">
    <source>
        <dbReference type="Proteomes" id="UP000054498"/>
    </source>
</evidence>
<proteinExistence type="inferred from homology"/>
<dbReference type="PANTHER" id="PTHR12613">
    <property type="entry name" value="ERO1-RELATED"/>
    <property type="match status" value="1"/>
</dbReference>
<dbReference type="AlphaFoldDB" id="A0A0D2KD86"/>
<dbReference type="InterPro" id="IPR037192">
    <property type="entry name" value="ERO1-like_sf"/>
</dbReference>
<evidence type="ECO:0000256" key="8">
    <source>
        <dbReference type="ARBA" id="ARBA00022824"/>
    </source>
</evidence>
<dbReference type="KEGG" id="mng:MNEG_14209"/>
<dbReference type="SUPFAM" id="SSF110019">
    <property type="entry name" value="ERO1-like"/>
    <property type="match status" value="1"/>
</dbReference>
<dbReference type="Proteomes" id="UP000054498">
    <property type="component" value="Unassembled WGS sequence"/>
</dbReference>
<comment type="subcellular location">
    <subcellularLocation>
        <location evidence="2">Endoplasmic reticulum membrane</location>
        <topology evidence="2">Peripheral membrane protein</topology>
        <orientation evidence="2">Lumenal side</orientation>
    </subcellularLocation>
</comment>
<organism evidence="16 17">
    <name type="scientific">Monoraphidium neglectum</name>
    <dbReference type="NCBI Taxonomy" id="145388"/>
    <lineage>
        <taxon>Eukaryota</taxon>
        <taxon>Viridiplantae</taxon>
        <taxon>Chlorophyta</taxon>
        <taxon>core chlorophytes</taxon>
        <taxon>Chlorophyceae</taxon>
        <taxon>CS clade</taxon>
        <taxon>Sphaeropleales</taxon>
        <taxon>Selenastraceae</taxon>
        <taxon>Monoraphidium</taxon>
    </lineage>
</organism>
<evidence type="ECO:0000256" key="6">
    <source>
        <dbReference type="ARBA" id="ARBA00022630"/>
    </source>
</evidence>
<gene>
    <name evidence="16" type="ORF">MNEG_14209</name>
</gene>
<dbReference type="InterPro" id="IPR007266">
    <property type="entry name" value="Ero1"/>
</dbReference>
<keyword evidence="12" id="KW-0472">Membrane</keyword>
<dbReference type="OrthoDB" id="269384at2759"/>
<evidence type="ECO:0000256" key="5">
    <source>
        <dbReference type="ARBA" id="ARBA00022448"/>
    </source>
</evidence>
<feature type="non-terminal residue" evidence="16">
    <location>
        <position position="122"/>
    </location>
</feature>
<keyword evidence="11 16" id="KW-0560">Oxidoreductase</keyword>
<evidence type="ECO:0000256" key="3">
    <source>
        <dbReference type="ARBA" id="ARBA00008277"/>
    </source>
</evidence>
<keyword evidence="15" id="KW-0676">Redox-active center</keyword>
<evidence type="ECO:0000256" key="2">
    <source>
        <dbReference type="ARBA" id="ARBA00004367"/>
    </source>
</evidence>
<dbReference type="GO" id="GO:0016972">
    <property type="term" value="F:thiol oxidase activity"/>
    <property type="evidence" value="ECO:0007669"/>
    <property type="project" value="InterPro"/>
</dbReference>
<evidence type="ECO:0000256" key="1">
    <source>
        <dbReference type="ARBA" id="ARBA00001974"/>
    </source>
</evidence>
<dbReference type="RefSeq" id="XP_013892773.1">
    <property type="nucleotide sequence ID" value="XM_014037319.1"/>
</dbReference>
<protein>
    <submittedName>
        <fullName evidence="16">Endoplasmic oxidoreductin-2</fullName>
        <ecNumber evidence="16">1.8.4.-</ecNumber>
    </submittedName>
</protein>
<comment type="subunit">
    <text evidence="4">May function both as a monomer and a homodimer.</text>
</comment>
<keyword evidence="9" id="KW-0274">FAD</keyword>
<reference evidence="16 17" key="1">
    <citation type="journal article" date="2013" name="BMC Genomics">
        <title>Reconstruction of the lipid metabolism for the microalga Monoraphidium neglectum from its genome sequence reveals characteristics suitable for biofuel production.</title>
        <authorList>
            <person name="Bogen C."/>
            <person name="Al-Dilaimi A."/>
            <person name="Albersmeier A."/>
            <person name="Wichmann J."/>
            <person name="Grundmann M."/>
            <person name="Rupp O."/>
            <person name="Lauersen K.J."/>
            <person name="Blifernez-Klassen O."/>
            <person name="Kalinowski J."/>
            <person name="Goesmann A."/>
            <person name="Mussgnug J.H."/>
            <person name="Kruse O."/>
        </authorList>
    </citation>
    <scope>NUCLEOTIDE SEQUENCE [LARGE SCALE GENOMIC DNA]</scope>
    <source>
        <strain evidence="16 17">SAG 48.87</strain>
    </source>
</reference>
<dbReference type="EC" id="1.8.4.-" evidence="16"/>
<evidence type="ECO:0000256" key="15">
    <source>
        <dbReference type="ARBA" id="ARBA00023284"/>
    </source>
</evidence>
<dbReference type="Pfam" id="PF04137">
    <property type="entry name" value="ERO1"/>
    <property type="match status" value="1"/>
</dbReference>
<evidence type="ECO:0000256" key="10">
    <source>
        <dbReference type="ARBA" id="ARBA00022982"/>
    </source>
</evidence>
<accession>A0A0D2KD86</accession>
<evidence type="ECO:0000256" key="14">
    <source>
        <dbReference type="ARBA" id="ARBA00023180"/>
    </source>
</evidence>
<keyword evidence="5" id="KW-0813">Transport</keyword>
<keyword evidence="8" id="KW-0256">Endoplasmic reticulum</keyword>
<name>A0A0D2KD86_9CHLO</name>
<dbReference type="GeneID" id="25731748"/>
<keyword evidence="17" id="KW-1185">Reference proteome</keyword>
<dbReference type="GO" id="GO:0015035">
    <property type="term" value="F:protein-disulfide reductase activity"/>
    <property type="evidence" value="ECO:0007669"/>
    <property type="project" value="InterPro"/>
</dbReference>
<comment type="similarity">
    <text evidence="3">Belongs to the EROs family.</text>
</comment>
<dbReference type="EMBL" id="KK104544">
    <property type="protein sequence ID" value="KIY93753.1"/>
    <property type="molecule type" value="Genomic_DNA"/>
</dbReference>
<evidence type="ECO:0000256" key="9">
    <source>
        <dbReference type="ARBA" id="ARBA00022827"/>
    </source>
</evidence>
<dbReference type="GO" id="GO:0034975">
    <property type="term" value="P:protein folding in endoplasmic reticulum"/>
    <property type="evidence" value="ECO:0007669"/>
    <property type="project" value="InterPro"/>
</dbReference>
<dbReference type="STRING" id="145388.A0A0D2KD86"/>
<evidence type="ECO:0000256" key="4">
    <source>
        <dbReference type="ARBA" id="ARBA00011802"/>
    </source>
</evidence>
<sequence length="122" mass="14103">MESQVDKKIEPGMKKRLQHLKGWRGINNPWMAEGDDGEDYLYINLLTNPERYTGYKGEHAHRIWKAIYDTIDCAAREAGQCTEARVFQRLVSGMHTSISTHLTAYWLLDEDKGVWGPNMAEF</sequence>
<keyword evidence="14" id="KW-0325">Glycoprotein</keyword>
<evidence type="ECO:0000313" key="16">
    <source>
        <dbReference type="EMBL" id="KIY93753.1"/>
    </source>
</evidence>
<evidence type="ECO:0000256" key="11">
    <source>
        <dbReference type="ARBA" id="ARBA00023002"/>
    </source>
</evidence>
<evidence type="ECO:0000256" key="12">
    <source>
        <dbReference type="ARBA" id="ARBA00023136"/>
    </source>
</evidence>
<evidence type="ECO:0000256" key="7">
    <source>
        <dbReference type="ARBA" id="ARBA00022729"/>
    </source>
</evidence>
<dbReference type="GO" id="GO:0071949">
    <property type="term" value="F:FAD binding"/>
    <property type="evidence" value="ECO:0007669"/>
    <property type="project" value="InterPro"/>
</dbReference>
<evidence type="ECO:0000256" key="13">
    <source>
        <dbReference type="ARBA" id="ARBA00023157"/>
    </source>
</evidence>
<keyword evidence="6" id="KW-0285">Flavoprotein</keyword>
<comment type="cofactor">
    <cofactor evidence="1">
        <name>FAD</name>
        <dbReference type="ChEBI" id="CHEBI:57692"/>
    </cofactor>
</comment>
<keyword evidence="13" id="KW-1015">Disulfide bond</keyword>
<keyword evidence="10" id="KW-0249">Electron transport</keyword>